<dbReference type="InterPro" id="IPR029026">
    <property type="entry name" value="tRNA_m1G_MTases_N"/>
</dbReference>
<evidence type="ECO:0000259" key="4">
    <source>
        <dbReference type="SMART" id="SM00967"/>
    </source>
</evidence>
<dbReference type="CDD" id="cd18095">
    <property type="entry name" value="SpoU-like_rRNA-MTase"/>
    <property type="match status" value="1"/>
</dbReference>
<organism evidence="5 6">
    <name type="scientific">Alkalicoccobacillus gibsonii</name>
    <dbReference type="NCBI Taxonomy" id="79881"/>
    <lineage>
        <taxon>Bacteria</taxon>
        <taxon>Bacillati</taxon>
        <taxon>Bacillota</taxon>
        <taxon>Bacilli</taxon>
        <taxon>Bacillales</taxon>
        <taxon>Bacillaceae</taxon>
        <taxon>Alkalicoccobacillus</taxon>
    </lineage>
</organism>
<evidence type="ECO:0000256" key="2">
    <source>
        <dbReference type="ARBA" id="ARBA00022603"/>
    </source>
</evidence>
<protein>
    <submittedName>
        <fullName evidence="5">RNA methyltransferase</fullName>
    </submittedName>
</protein>
<proteinExistence type="inferred from homology"/>
<dbReference type="GO" id="GO:0008168">
    <property type="term" value="F:methyltransferase activity"/>
    <property type="evidence" value="ECO:0007669"/>
    <property type="project" value="UniProtKB-KW"/>
</dbReference>
<dbReference type="InterPro" id="IPR029064">
    <property type="entry name" value="Ribosomal_eL30-like_sf"/>
</dbReference>
<dbReference type="Proteomes" id="UP001418796">
    <property type="component" value="Unassembled WGS sequence"/>
</dbReference>
<keyword evidence="6" id="KW-1185">Reference proteome</keyword>
<evidence type="ECO:0000256" key="1">
    <source>
        <dbReference type="ARBA" id="ARBA00007228"/>
    </source>
</evidence>
<evidence type="ECO:0000313" key="6">
    <source>
        <dbReference type="Proteomes" id="UP001418796"/>
    </source>
</evidence>
<dbReference type="EMBL" id="JBCITK010000001">
    <property type="protein sequence ID" value="MEN0644351.1"/>
    <property type="molecule type" value="Genomic_DNA"/>
</dbReference>
<evidence type="ECO:0000256" key="3">
    <source>
        <dbReference type="ARBA" id="ARBA00022679"/>
    </source>
</evidence>
<dbReference type="Pfam" id="PF00588">
    <property type="entry name" value="SpoU_methylase"/>
    <property type="match status" value="1"/>
</dbReference>
<accession>A0ABU9VN91</accession>
<name>A0ABU9VN91_9BACI</name>
<dbReference type="InterPro" id="IPR013123">
    <property type="entry name" value="SpoU_subst-bd"/>
</dbReference>
<dbReference type="InterPro" id="IPR001537">
    <property type="entry name" value="SpoU_MeTrfase"/>
</dbReference>
<dbReference type="PANTHER" id="PTHR43191">
    <property type="entry name" value="RRNA METHYLTRANSFERASE 3"/>
    <property type="match status" value="1"/>
</dbReference>
<keyword evidence="2 5" id="KW-0489">Methyltransferase</keyword>
<dbReference type="InterPro" id="IPR053888">
    <property type="entry name" value="MRM3-like_sub_bind"/>
</dbReference>
<dbReference type="Gene3D" id="3.40.1280.10">
    <property type="match status" value="1"/>
</dbReference>
<dbReference type="Pfam" id="PF22435">
    <property type="entry name" value="MRM3-like_sub_bind"/>
    <property type="match status" value="1"/>
</dbReference>
<dbReference type="InterPro" id="IPR029028">
    <property type="entry name" value="Alpha/beta_knot_MTases"/>
</dbReference>
<evidence type="ECO:0000313" key="5">
    <source>
        <dbReference type="EMBL" id="MEN0644351.1"/>
    </source>
</evidence>
<dbReference type="SUPFAM" id="SSF75217">
    <property type="entry name" value="alpha/beta knot"/>
    <property type="match status" value="1"/>
</dbReference>
<gene>
    <name evidence="5" type="ORF">MKY91_14465</name>
</gene>
<dbReference type="SMART" id="SM00967">
    <property type="entry name" value="SpoU_sub_bind"/>
    <property type="match status" value="1"/>
</dbReference>
<dbReference type="InterPro" id="IPR051259">
    <property type="entry name" value="rRNA_Methyltransferase"/>
</dbReference>
<reference evidence="5 6" key="1">
    <citation type="submission" date="2024-03" db="EMBL/GenBank/DDBJ databases">
        <title>Bacilli Hybrid Assemblies.</title>
        <authorList>
            <person name="Kovac J."/>
        </authorList>
    </citation>
    <scope>NUCLEOTIDE SEQUENCE [LARGE SCALE GENOMIC DNA]</scope>
    <source>
        <strain evidence="5 6">FSL R7-0666</strain>
    </source>
</reference>
<dbReference type="SUPFAM" id="SSF55315">
    <property type="entry name" value="L30e-like"/>
    <property type="match status" value="1"/>
</dbReference>
<dbReference type="Gene3D" id="3.30.1330.30">
    <property type="match status" value="1"/>
</dbReference>
<dbReference type="RefSeq" id="WP_343131065.1">
    <property type="nucleotide sequence ID" value="NZ_JBCITK010000001.1"/>
</dbReference>
<sequence length="251" mass="27681">MKQIESSKNEQIKQWKKLHKKRGREKANQFLIEGFHLVEEAVRAGIQMIAVIVTDEEVIPSSWNMDDRNIILTNDSVLKELSETDSPQGIIAVCTIPVEQKLSAEHGRYLLIDRVQDPGNIGTLIRTADAVGVDRVIVEKGSVDLYNSKVLRSSQGSIFHVPVIKGELSNWVDELKTAGVPVFGTSLQNASVYTAIQPSESFALILGNEGEGVQTDLLDKTDQNLYIPIHGKAESLNVAIAAGILLYHLRT</sequence>
<feature type="domain" description="RNA 2-O ribose methyltransferase substrate binding" evidence="4">
    <location>
        <begin position="31"/>
        <end position="100"/>
    </location>
</feature>
<keyword evidence="3" id="KW-0808">Transferase</keyword>
<dbReference type="GO" id="GO:0032259">
    <property type="term" value="P:methylation"/>
    <property type="evidence" value="ECO:0007669"/>
    <property type="project" value="UniProtKB-KW"/>
</dbReference>
<comment type="caution">
    <text evidence="5">The sequence shown here is derived from an EMBL/GenBank/DDBJ whole genome shotgun (WGS) entry which is preliminary data.</text>
</comment>
<comment type="similarity">
    <text evidence="1">Belongs to the class IV-like SAM-binding methyltransferase superfamily. RNA methyltransferase TrmH family.</text>
</comment>
<dbReference type="PANTHER" id="PTHR43191:SF2">
    <property type="entry name" value="RRNA METHYLTRANSFERASE 3, MITOCHONDRIAL"/>
    <property type="match status" value="1"/>
</dbReference>